<gene>
    <name evidence="2" type="ORF">CBP51_10430</name>
</gene>
<dbReference type="AlphaFoldDB" id="A0A266QDC6"/>
<feature type="transmembrane region" description="Helical" evidence="1">
    <location>
        <begin position="75"/>
        <end position="95"/>
    </location>
</feature>
<dbReference type="EMBL" id="NHNI01000001">
    <property type="protein sequence ID" value="OZY87369.1"/>
    <property type="molecule type" value="Genomic_DNA"/>
</dbReference>
<feature type="transmembrane region" description="Helical" evidence="1">
    <location>
        <begin position="48"/>
        <end position="69"/>
    </location>
</feature>
<proteinExistence type="predicted"/>
<feature type="transmembrane region" description="Helical" evidence="1">
    <location>
        <begin position="116"/>
        <end position="136"/>
    </location>
</feature>
<comment type="caution">
    <text evidence="2">The sequence shown here is derived from an EMBL/GenBank/DDBJ whole genome shotgun (WGS) entry which is preliminary data.</text>
</comment>
<organism evidence="2 3">
    <name type="scientific">Cellvibrio mixtus</name>
    <dbReference type="NCBI Taxonomy" id="39650"/>
    <lineage>
        <taxon>Bacteria</taxon>
        <taxon>Pseudomonadati</taxon>
        <taxon>Pseudomonadota</taxon>
        <taxon>Gammaproteobacteria</taxon>
        <taxon>Cellvibrionales</taxon>
        <taxon>Cellvibrionaceae</taxon>
        <taxon>Cellvibrio</taxon>
    </lineage>
</organism>
<evidence type="ECO:0000313" key="2">
    <source>
        <dbReference type="EMBL" id="OZY87369.1"/>
    </source>
</evidence>
<dbReference type="Proteomes" id="UP000216101">
    <property type="component" value="Unassembled WGS sequence"/>
</dbReference>
<keyword evidence="1" id="KW-0812">Transmembrane</keyword>
<dbReference type="PANTHER" id="PTHR40076:SF1">
    <property type="entry name" value="MEMBRANE PROTEIN"/>
    <property type="match status" value="1"/>
</dbReference>
<dbReference type="InterPro" id="IPR010380">
    <property type="entry name" value="DUF975"/>
</dbReference>
<keyword evidence="1" id="KW-0472">Membrane</keyword>
<dbReference type="RefSeq" id="WP_094984792.1">
    <property type="nucleotide sequence ID" value="NZ_NHNI01000001.1"/>
</dbReference>
<evidence type="ECO:0000313" key="3">
    <source>
        <dbReference type="Proteomes" id="UP000216101"/>
    </source>
</evidence>
<evidence type="ECO:0000256" key="1">
    <source>
        <dbReference type="SAM" id="Phobius"/>
    </source>
</evidence>
<keyword evidence="1" id="KW-1133">Transmembrane helix</keyword>
<feature type="transmembrane region" description="Helical" evidence="1">
    <location>
        <begin position="181"/>
        <end position="200"/>
    </location>
</feature>
<accession>A0A266QDC6</accession>
<protein>
    <recommendedName>
        <fullName evidence="4">Glycerophosphoryl diester phosphodiesterase membrane domain-containing protein</fullName>
    </recommendedName>
</protein>
<reference evidence="3" key="1">
    <citation type="submission" date="2017-05" db="EMBL/GenBank/DDBJ databases">
        <authorList>
            <person name="Barney B.M."/>
        </authorList>
    </citation>
    <scope>NUCLEOTIDE SEQUENCE [LARGE SCALE GENOMIC DNA]</scope>
    <source>
        <strain evidence="3">PSBB022</strain>
    </source>
</reference>
<evidence type="ECO:0008006" key="4">
    <source>
        <dbReference type="Google" id="ProtNLM"/>
    </source>
</evidence>
<keyword evidence="3" id="KW-1185">Reference proteome</keyword>
<dbReference type="PANTHER" id="PTHR40076">
    <property type="entry name" value="MEMBRANE PROTEIN-RELATED"/>
    <property type="match status" value="1"/>
</dbReference>
<sequence>MTDANPYQTPQSNLQEPQAVQYNVNPNWDIGDVFREAWQLTSGYKATIWGALLIYIGISIAVSLPFEFIGKDSPIMILISQIVIGLVTYPLYAGITMLGIKRSVGAATNAFMVFDYYAKVIPIFLLYFLMIILILIGFVLLIIPGIYLAVAYSMAIPLLVEKNMGIWEALETSRKTINKCWFRMFGLYVVIMVLIILALLPLGIGLIWAVPLVNVVMGVVYRNLFSVGQNV</sequence>
<name>A0A266QDC6_9GAMM</name>